<evidence type="ECO:0000313" key="3">
    <source>
        <dbReference type="Proteomes" id="UP001488805"/>
    </source>
</evidence>
<dbReference type="AlphaFoldDB" id="A0AAW1E5I1"/>
<name>A0AAW1E5I1_ZOAVI</name>
<dbReference type="Proteomes" id="UP001488805">
    <property type="component" value="Unassembled WGS sequence"/>
</dbReference>
<gene>
    <name evidence="2" type="ORF">VZT92_022991</name>
</gene>
<feature type="region of interest" description="Disordered" evidence="1">
    <location>
        <begin position="1"/>
        <end position="20"/>
    </location>
</feature>
<keyword evidence="3" id="KW-1185">Reference proteome</keyword>
<reference evidence="2 3" key="1">
    <citation type="journal article" date="2024" name="Genome Biol. Evol.">
        <title>Chromosome-level genome assembly of the viviparous eelpout Zoarces viviparus.</title>
        <authorList>
            <person name="Fuhrmann N."/>
            <person name="Brasseur M.V."/>
            <person name="Bakowski C.E."/>
            <person name="Podsiadlowski L."/>
            <person name="Prost S."/>
            <person name="Krehenwinkel H."/>
            <person name="Mayer C."/>
        </authorList>
    </citation>
    <scope>NUCLEOTIDE SEQUENCE [LARGE SCALE GENOMIC DNA]</scope>
    <source>
        <strain evidence="2">NO-MEL_2022_Ind0_liver</strain>
    </source>
</reference>
<organism evidence="2 3">
    <name type="scientific">Zoarces viviparus</name>
    <name type="common">Viviparous eelpout</name>
    <name type="synonym">Blennius viviparus</name>
    <dbReference type="NCBI Taxonomy" id="48416"/>
    <lineage>
        <taxon>Eukaryota</taxon>
        <taxon>Metazoa</taxon>
        <taxon>Chordata</taxon>
        <taxon>Craniata</taxon>
        <taxon>Vertebrata</taxon>
        <taxon>Euteleostomi</taxon>
        <taxon>Actinopterygii</taxon>
        <taxon>Neopterygii</taxon>
        <taxon>Teleostei</taxon>
        <taxon>Neoteleostei</taxon>
        <taxon>Acanthomorphata</taxon>
        <taxon>Eupercaria</taxon>
        <taxon>Perciformes</taxon>
        <taxon>Cottioidei</taxon>
        <taxon>Zoarcales</taxon>
        <taxon>Zoarcidae</taxon>
        <taxon>Zoarcinae</taxon>
        <taxon>Zoarces</taxon>
    </lineage>
</organism>
<evidence type="ECO:0000313" key="2">
    <source>
        <dbReference type="EMBL" id="KAK9517640.1"/>
    </source>
</evidence>
<protein>
    <submittedName>
        <fullName evidence="2">Uncharacterized protein</fullName>
    </submittedName>
</protein>
<accession>A0AAW1E5I1</accession>
<proteinExistence type="predicted"/>
<sequence length="116" mass="12474">MVKNGGTYESRRNVSRPGPKAEKLSFFCHDPGHLIVDCAAWRRKQQGAASRQQPKGVGLVKTVTPVGQVAAPRGPDECFKPFNLEGLVSLTGEAEDQRPVLHDTGGSQSFIPASAF</sequence>
<dbReference type="EMBL" id="JBCEZU010000538">
    <property type="protein sequence ID" value="KAK9517640.1"/>
    <property type="molecule type" value="Genomic_DNA"/>
</dbReference>
<evidence type="ECO:0000256" key="1">
    <source>
        <dbReference type="SAM" id="MobiDB-lite"/>
    </source>
</evidence>
<comment type="caution">
    <text evidence="2">The sequence shown here is derived from an EMBL/GenBank/DDBJ whole genome shotgun (WGS) entry which is preliminary data.</text>
</comment>